<name>A0AAN8XC81_HALRR</name>
<dbReference type="EMBL" id="JAXCGZ010004419">
    <property type="protein sequence ID" value="KAK7081810.1"/>
    <property type="molecule type" value="Genomic_DNA"/>
</dbReference>
<feature type="region of interest" description="Disordered" evidence="1">
    <location>
        <begin position="71"/>
        <end position="91"/>
    </location>
</feature>
<dbReference type="Proteomes" id="UP001381693">
    <property type="component" value="Unassembled WGS sequence"/>
</dbReference>
<accession>A0AAN8XC81</accession>
<organism evidence="2 3">
    <name type="scientific">Halocaridina rubra</name>
    <name type="common">Hawaiian red shrimp</name>
    <dbReference type="NCBI Taxonomy" id="373956"/>
    <lineage>
        <taxon>Eukaryota</taxon>
        <taxon>Metazoa</taxon>
        <taxon>Ecdysozoa</taxon>
        <taxon>Arthropoda</taxon>
        <taxon>Crustacea</taxon>
        <taxon>Multicrustacea</taxon>
        <taxon>Malacostraca</taxon>
        <taxon>Eumalacostraca</taxon>
        <taxon>Eucarida</taxon>
        <taxon>Decapoda</taxon>
        <taxon>Pleocyemata</taxon>
        <taxon>Caridea</taxon>
        <taxon>Atyoidea</taxon>
        <taxon>Atyidae</taxon>
        <taxon>Halocaridina</taxon>
    </lineage>
</organism>
<reference evidence="2 3" key="1">
    <citation type="submission" date="2023-11" db="EMBL/GenBank/DDBJ databases">
        <title>Halocaridina rubra genome assembly.</title>
        <authorList>
            <person name="Smith C."/>
        </authorList>
    </citation>
    <scope>NUCLEOTIDE SEQUENCE [LARGE SCALE GENOMIC DNA]</scope>
    <source>
        <strain evidence="2">EP-1</strain>
        <tissue evidence="2">Whole</tissue>
    </source>
</reference>
<dbReference type="AlphaFoldDB" id="A0AAN8XC81"/>
<feature type="compositionally biased region" description="Polar residues" evidence="1">
    <location>
        <begin position="79"/>
        <end position="91"/>
    </location>
</feature>
<evidence type="ECO:0000313" key="3">
    <source>
        <dbReference type="Proteomes" id="UP001381693"/>
    </source>
</evidence>
<protein>
    <submittedName>
        <fullName evidence="2">Uncharacterized protein</fullName>
    </submittedName>
</protein>
<sequence>THLPNFPQHLPLKLPPYKPVSPSLCKPTTRVKKNPLVSVGETASISIDRSEKYPVLAAASMPPSLLMLTSAAPTPSPLAEQNSLDSATEINMPPISTNKYLTTLLGSEGNTKENGK</sequence>
<proteinExistence type="predicted"/>
<feature type="non-terminal residue" evidence="2">
    <location>
        <position position="1"/>
    </location>
</feature>
<keyword evidence="3" id="KW-1185">Reference proteome</keyword>
<comment type="caution">
    <text evidence="2">The sequence shown here is derived from an EMBL/GenBank/DDBJ whole genome shotgun (WGS) entry which is preliminary data.</text>
</comment>
<gene>
    <name evidence="2" type="ORF">SK128_011822</name>
</gene>
<evidence type="ECO:0000313" key="2">
    <source>
        <dbReference type="EMBL" id="KAK7081810.1"/>
    </source>
</evidence>
<evidence type="ECO:0000256" key="1">
    <source>
        <dbReference type="SAM" id="MobiDB-lite"/>
    </source>
</evidence>